<keyword evidence="3" id="KW-1185">Reference proteome</keyword>
<evidence type="ECO:0000313" key="3">
    <source>
        <dbReference type="Proteomes" id="UP001296104"/>
    </source>
</evidence>
<comment type="caution">
    <text evidence="2">The sequence shown here is derived from an EMBL/GenBank/DDBJ whole genome shotgun (WGS) entry which is preliminary data.</text>
</comment>
<dbReference type="EMBL" id="CAVMBE010000079">
    <property type="protein sequence ID" value="CAK4033188.1"/>
    <property type="molecule type" value="Genomic_DNA"/>
</dbReference>
<protein>
    <submittedName>
        <fullName evidence="2">Uncharacterized protein</fullName>
    </submittedName>
</protein>
<evidence type="ECO:0000256" key="1">
    <source>
        <dbReference type="SAM" id="MobiDB-lite"/>
    </source>
</evidence>
<name>A0AAI9EEB5_9PEZI</name>
<dbReference type="AlphaFoldDB" id="A0AAI9EEB5"/>
<proteinExistence type="predicted"/>
<evidence type="ECO:0000313" key="2">
    <source>
        <dbReference type="EMBL" id="CAK4033188.1"/>
    </source>
</evidence>
<dbReference type="Proteomes" id="UP001296104">
    <property type="component" value="Unassembled WGS sequence"/>
</dbReference>
<reference evidence="2" key="1">
    <citation type="submission" date="2023-11" db="EMBL/GenBank/DDBJ databases">
        <authorList>
            <person name="Alioto T."/>
            <person name="Alioto T."/>
            <person name="Gomez Garrido J."/>
        </authorList>
    </citation>
    <scope>NUCLEOTIDE SEQUENCE</scope>
</reference>
<gene>
    <name evidence="2" type="ORF">LECACI_7A008346</name>
</gene>
<accession>A0AAI9EEB5</accession>
<feature type="compositionally biased region" description="Basic and acidic residues" evidence="1">
    <location>
        <begin position="72"/>
        <end position="83"/>
    </location>
</feature>
<feature type="region of interest" description="Disordered" evidence="1">
    <location>
        <begin position="22"/>
        <end position="83"/>
    </location>
</feature>
<organism evidence="2 3">
    <name type="scientific">Lecanosticta acicola</name>
    <dbReference type="NCBI Taxonomy" id="111012"/>
    <lineage>
        <taxon>Eukaryota</taxon>
        <taxon>Fungi</taxon>
        <taxon>Dikarya</taxon>
        <taxon>Ascomycota</taxon>
        <taxon>Pezizomycotina</taxon>
        <taxon>Dothideomycetes</taxon>
        <taxon>Dothideomycetidae</taxon>
        <taxon>Mycosphaerellales</taxon>
        <taxon>Mycosphaerellaceae</taxon>
        <taxon>Lecanosticta</taxon>
    </lineage>
</organism>
<sequence length="117" mass="12823">MDSEDFDVDPSIAEAMGFTGFGNQKKRKFDSHDGFVDPNINKKPQGTGANNLPVRDRPAKASETVKAGNGHVPDRAPGEDSKPSLEALRYGARNQKGDMVYFLPTFLEDPWAGLKSR</sequence>